<accession>A0A429ZYC0</accession>
<dbReference type="EMBL" id="NGJS01000007">
    <property type="protein sequence ID" value="RST98941.1"/>
    <property type="molecule type" value="Genomic_DNA"/>
</dbReference>
<evidence type="ECO:0000256" key="1">
    <source>
        <dbReference type="ARBA" id="ARBA00008270"/>
    </source>
</evidence>
<dbReference type="OrthoDB" id="9788221at2"/>
<proteinExistence type="inferred from homology"/>
<feature type="active site" evidence="3">
    <location>
        <position position="46"/>
    </location>
</feature>
<dbReference type="RefSeq" id="WP_125983864.1">
    <property type="nucleotide sequence ID" value="NZ_NGJS01000007.1"/>
</dbReference>
<evidence type="ECO:0000256" key="2">
    <source>
        <dbReference type="ARBA" id="ARBA00023235"/>
    </source>
</evidence>
<keyword evidence="5" id="KW-1185">Reference proteome</keyword>
<organism evidence="4 5">
    <name type="scientific">Vagococcus vulneris</name>
    <dbReference type="NCBI Taxonomy" id="1977869"/>
    <lineage>
        <taxon>Bacteria</taxon>
        <taxon>Bacillati</taxon>
        <taxon>Bacillota</taxon>
        <taxon>Bacilli</taxon>
        <taxon>Lactobacillales</taxon>
        <taxon>Enterococcaceae</taxon>
        <taxon>Vagococcus</taxon>
    </lineage>
</organism>
<dbReference type="Gene3D" id="3.10.310.10">
    <property type="entry name" value="Diaminopimelate Epimerase, Chain A, domain 1"/>
    <property type="match status" value="2"/>
</dbReference>
<dbReference type="GO" id="GO:0005737">
    <property type="term" value="C:cytoplasm"/>
    <property type="evidence" value="ECO:0007669"/>
    <property type="project" value="TreeGrafter"/>
</dbReference>
<dbReference type="Proteomes" id="UP000287857">
    <property type="component" value="Unassembled WGS sequence"/>
</dbReference>
<dbReference type="PANTHER" id="PTHR13774">
    <property type="entry name" value="PHENAZINE BIOSYNTHESIS PROTEIN"/>
    <property type="match status" value="1"/>
</dbReference>
<comment type="similarity">
    <text evidence="1">Belongs to the PhzF family.</text>
</comment>
<dbReference type="PANTHER" id="PTHR13774:SF39">
    <property type="entry name" value="BIOSYNTHESIS PROTEIN, PUTATIVE-RELATED"/>
    <property type="match status" value="1"/>
</dbReference>
<evidence type="ECO:0000313" key="4">
    <source>
        <dbReference type="EMBL" id="RST98941.1"/>
    </source>
</evidence>
<dbReference type="InterPro" id="IPR003719">
    <property type="entry name" value="Phenazine_PhzF-like"/>
</dbReference>
<keyword evidence="2" id="KW-0413">Isomerase</keyword>
<reference evidence="4 5" key="1">
    <citation type="submission" date="2017-05" db="EMBL/GenBank/DDBJ databases">
        <title>Vagococcus spp. assemblies.</title>
        <authorList>
            <person name="Gulvik C.A."/>
        </authorList>
    </citation>
    <scope>NUCLEOTIDE SEQUENCE [LARGE SCALE GENOMIC DNA]</scope>
    <source>
        <strain evidence="4 5">SS1995</strain>
    </source>
</reference>
<name>A0A429ZYC0_9ENTE</name>
<gene>
    <name evidence="4" type="ORF">CBF37_06115</name>
</gene>
<dbReference type="Pfam" id="PF02567">
    <property type="entry name" value="PhzC-PhzF"/>
    <property type="match status" value="1"/>
</dbReference>
<evidence type="ECO:0000256" key="3">
    <source>
        <dbReference type="PIRSR" id="PIRSR016184-1"/>
    </source>
</evidence>
<dbReference type="PIRSF" id="PIRSF016184">
    <property type="entry name" value="PhzC_PhzF"/>
    <property type="match status" value="1"/>
</dbReference>
<dbReference type="GO" id="GO:0016853">
    <property type="term" value="F:isomerase activity"/>
    <property type="evidence" value="ECO:0007669"/>
    <property type="project" value="UniProtKB-KW"/>
</dbReference>
<protein>
    <submittedName>
        <fullName evidence="4">Phenazine biosynthesis protein PhzF</fullName>
    </submittedName>
</protein>
<evidence type="ECO:0000313" key="5">
    <source>
        <dbReference type="Proteomes" id="UP000287857"/>
    </source>
</evidence>
<comment type="caution">
    <text evidence="4">The sequence shown here is derived from an EMBL/GenBank/DDBJ whole genome shotgun (WGS) entry which is preliminary data.</text>
</comment>
<dbReference type="NCBIfam" id="TIGR00654">
    <property type="entry name" value="PhzF_family"/>
    <property type="match status" value="1"/>
</dbReference>
<sequence>MIVQAHIVNAFSKNKAGGNKAGVVFDNGNIFNHQKCLIAKKLGYSETVFISKSEVADYKLEFFTPKEEVDLCGHATIGAFCVLMYLKKLDKKHYTIETKKAVLRIVIKDDLVYMEQNKPSFYEIINQKELTCFSEHYINKKYPVQVVSTGLRDIIVPIKNSEILLKMRPDFRSISNLSKKFNTIGMHLFTFDDDKIICRNFAPLYDIDEESATGTSNCALACYLYHHNIMKKKTYVFEQGHLLNSTSEIIVNLSTDEKDTISNVLVGGRGYYDNHIEVVLD</sequence>
<dbReference type="SUPFAM" id="SSF54506">
    <property type="entry name" value="Diaminopimelate epimerase-like"/>
    <property type="match status" value="1"/>
</dbReference>
<dbReference type="AlphaFoldDB" id="A0A429ZYC0"/>